<gene>
    <name evidence="5" type="ORF">F8C67_03610</name>
</gene>
<dbReference type="OrthoDB" id="1523666at2"/>
<evidence type="ECO:0000256" key="3">
    <source>
        <dbReference type="ARBA" id="ARBA00022679"/>
    </source>
</evidence>
<comment type="similarity">
    <text evidence="1">Belongs to the glycosyltransferase 2 family.</text>
</comment>
<keyword evidence="2" id="KW-0328">Glycosyltransferase</keyword>
<evidence type="ECO:0000256" key="1">
    <source>
        <dbReference type="ARBA" id="ARBA00006739"/>
    </source>
</evidence>
<dbReference type="Gene3D" id="3.90.550.10">
    <property type="entry name" value="Spore Coat Polysaccharide Biosynthesis Protein SpsA, Chain A"/>
    <property type="match status" value="1"/>
</dbReference>
<comment type="caution">
    <text evidence="5">The sequence shown here is derived from an EMBL/GenBank/DDBJ whole genome shotgun (WGS) entry which is preliminary data.</text>
</comment>
<evidence type="ECO:0000313" key="5">
    <source>
        <dbReference type="EMBL" id="KAB2814848.1"/>
    </source>
</evidence>
<dbReference type="InterPro" id="IPR029044">
    <property type="entry name" value="Nucleotide-diphossugar_trans"/>
</dbReference>
<feature type="transmembrane region" description="Helical" evidence="4">
    <location>
        <begin position="325"/>
        <end position="343"/>
    </location>
</feature>
<dbReference type="GO" id="GO:0016757">
    <property type="term" value="F:glycosyltransferase activity"/>
    <property type="evidence" value="ECO:0007669"/>
    <property type="project" value="UniProtKB-KW"/>
</dbReference>
<feature type="transmembrane region" description="Helical" evidence="4">
    <location>
        <begin position="268"/>
        <end position="290"/>
    </location>
</feature>
<keyword evidence="6" id="KW-1185">Reference proteome</keyword>
<evidence type="ECO:0000256" key="2">
    <source>
        <dbReference type="ARBA" id="ARBA00022676"/>
    </source>
</evidence>
<protein>
    <submittedName>
        <fullName evidence="5">Glycosyltransferase family 2 protein</fullName>
    </submittedName>
</protein>
<organism evidence="5 6">
    <name type="scientific">Phaeocystidibacter luteus</name>
    <dbReference type="NCBI Taxonomy" id="911197"/>
    <lineage>
        <taxon>Bacteria</taxon>
        <taxon>Pseudomonadati</taxon>
        <taxon>Bacteroidota</taxon>
        <taxon>Flavobacteriia</taxon>
        <taxon>Flavobacteriales</taxon>
        <taxon>Phaeocystidibacteraceae</taxon>
        <taxon>Phaeocystidibacter</taxon>
    </lineage>
</organism>
<dbReference type="Proteomes" id="UP000468650">
    <property type="component" value="Unassembled WGS sequence"/>
</dbReference>
<feature type="transmembrane region" description="Helical" evidence="4">
    <location>
        <begin position="296"/>
        <end position="318"/>
    </location>
</feature>
<keyword evidence="4" id="KW-1133">Transmembrane helix</keyword>
<evidence type="ECO:0000256" key="4">
    <source>
        <dbReference type="SAM" id="Phobius"/>
    </source>
</evidence>
<dbReference type="Pfam" id="PF13641">
    <property type="entry name" value="Glyco_tranf_2_3"/>
    <property type="match status" value="1"/>
</dbReference>
<keyword evidence="3 5" id="KW-0808">Transferase</keyword>
<keyword evidence="4" id="KW-0812">Transmembrane</keyword>
<dbReference type="AlphaFoldDB" id="A0A6N6RMS3"/>
<dbReference type="PANTHER" id="PTHR43630">
    <property type="entry name" value="POLY-BETA-1,6-N-ACETYL-D-GLUCOSAMINE SYNTHASE"/>
    <property type="match status" value="1"/>
</dbReference>
<accession>A0A6N6RMS3</accession>
<evidence type="ECO:0000313" key="6">
    <source>
        <dbReference type="Proteomes" id="UP000468650"/>
    </source>
</evidence>
<feature type="transmembrane region" description="Helical" evidence="4">
    <location>
        <begin position="6"/>
        <end position="26"/>
    </location>
</feature>
<dbReference type="PANTHER" id="PTHR43630:SF1">
    <property type="entry name" value="POLY-BETA-1,6-N-ACETYL-D-GLUCOSAMINE SYNTHASE"/>
    <property type="match status" value="1"/>
</dbReference>
<sequence>MLKIVLNVIFILFAVQTFYLFLYAFASMFYRKRRRHEETAHFSWAVLIPVYREDEVILHTVENAISDTSGLLDVHIYVLSDGLQDETNTKLEKLGARVIPIVLDKSTKAKSLRIAANRLEEANYDKVVILDADNRMTAENWNFLLHSVYAEKPVVQCNRSALNSDTPMAFLDTLNEAIGNSIFRKGHNVLGISAALTGSGMVFDFRVFHEMVNGIDEEMSGEDKFYELYLLENEHFITYAHEVVVLDEKVSNTQQFSKQRTRWISSQYAAFFSSSAMAFVQLGMGNIGYFDKWLQWGFLPKFILFGLLSVIAVIDLVLNGLGAWVQLYVFLVLAFMMAIPRAYYDARMIQAILFAPKAMVALIKGILGIKKDSARTFNVTEKGSNRKSD</sequence>
<reference evidence="5 6" key="1">
    <citation type="submission" date="2019-09" db="EMBL/GenBank/DDBJ databases">
        <title>Genomes of family Cryomorphaceae.</title>
        <authorList>
            <person name="Bowman J.P."/>
        </authorList>
    </citation>
    <scope>NUCLEOTIDE SEQUENCE [LARGE SCALE GENOMIC DNA]</scope>
    <source>
        <strain evidence="5 6">LMG 25704</strain>
    </source>
</reference>
<feature type="transmembrane region" description="Helical" evidence="4">
    <location>
        <begin position="349"/>
        <end position="367"/>
    </location>
</feature>
<dbReference type="RefSeq" id="WP_151666425.1">
    <property type="nucleotide sequence ID" value="NZ_WBVO01000001.1"/>
</dbReference>
<proteinExistence type="inferred from homology"/>
<keyword evidence="4" id="KW-0472">Membrane</keyword>
<dbReference type="EMBL" id="WBVO01000001">
    <property type="protein sequence ID" value="KAB2814848.1"/>
    <property type="molecule type" value="Genomic_DNA"/>
</dbReference>
<name>A0A6N6RMS3_9FLAO</name>
<dbReference type="SUPFAM" id="SSF53448">
    <property type="entry name" value="Nucleotide-diphospho-sugar transferases"/>
    <property type="match status" value="1"/>
</dbReference>